<feature type="chain" id="PRO_5045811460" evidence="1">
    <location>
        <begin position="23"/>
        <end position="299"/>
    </location>
</feature>
<comment type="caution">
    <text evidence="2">The sequence shown here is derived from an EMBL/GenBank/DDBJ whole genome shotgun (WGS) entry which is preliminary data.</text>
</comment>
<dbReference type="RefSeq" id="WP_380914350.1">
    <property type="nucleotide sequence ID" value="NZ_JBHTLS010000134.1"/>
</dbReference>
<protein>
    <submittedName>
        <fullName evidence="2">Transglutaminase-like cysteine peptidase</fullName>
    </submittedName>
</protein>
<dbReference type="Gene3D" id="3.10.620.30">
    <property type="match status" value="1"/>
</dbReference>
<keyword evidence="3" id="KW-1185">Reference proteome</keyword>
<dbReference type="PANTHER" id="PTHR39327">
    <property type="match status" value="1"/>
</dbReference>
<evidence type="ECO:0000313" key="3">
    <source>
        <dbReference type="Proteomes" id="UP001597203"/>
    </source>
</evidence>
<evidence type="ECO:0000256" key="1">
    <source>
        <dbReference type="SAM" id="SignalP"/>
    </source>
</evidence>
<dbReference type="InterPro" id="IPR010319">
    <property type="entry name" value="Transglutaminase-like_Cys_pept"/>
</dbReference>
<feature type="signal peptide" evidence="1">
    <location>
        <begin position="1"/>
        <end position="22"/>
    </location>
</feature>
<dbReference type="EMBL" id="JBHTLS010000134">
    <property type="protein sequence ID" value="MFD1107102.1"/>
    <property type="molecule type" value="Genomic_DNA"/>
</dbReference>
<accession>A0ABW3P8V8</accession>
<proteinExistence type="predicted"/>
<dbReference type="PANTHER" id="PTHR39327:SF1">
    <property type="entry name" value="BLR5470 PROTEIN"/>
    <property type="match status" value="1"/>
</dbReference>
<reference evidence="3" key="1">
    <citation type="journal article" date="2019" name="Int. J. Syst. Evol. Microbiol.">
        <title>The Global Catalogue of Microorganisms (GCM) 10K type strain sequencing project: providing services to taxonomists for standard genome sequencing and annotation.</title>
        <authorList>
            <consortium name="The Broad Institute Genomics Platform"/>
            <consortium name="The Broad Institute Genome Sequencing Center for Infectious Disease"/>
            <person name="Wu L."/>
            <person name="Ma J."/>
        </authorList>
    </citation>
    <scope>NUCLEOTIDE SEQUENCE [LARGE SCALE GENOMIC DNA]</scope>
    <source>
        <strain evidence="3">CCUG 54329</strain>
    </source>
</reference>
<gene>
    <name evidence="2" type="ORF">ACFQ24_19735</name>
</gene>
<sequence>MRSISILLSMSLLAALPATAHAARRDTNPFLTLGAASDAPQGYIDLCRRQPGLCAHLEGRSEADVLASVERSRLRVADASAASATGGTSALERQGQTYTAAPALLRATDLARQSLLGRVRSARRMSHAATPLAPIDDTPWTFGMQPQAEPASFSFSPKSLVVFNNKVNRSILQLPDINVYGVGERWNLPVGQGKRMGDCEDIALEKRLRLVDAGMDPHDLAIAVVYSRRFGLHSVLVVHLPEGDFVLDSLSSRVRRWSEVDYVWLRVQDRQNPSEWRSVVSAPAPRMVQRYFGREEIEG</sequence>
<name>A0ABW3P8V8_9SPHN</name>
<evidence type="ECO:0000313" key="2">
    <source>
        <dbReference type="EMBL" id="MFD1107102.1"/>
    </source>
</evidence>
<dbReference type="Pfam" id="PF06035">
    <property type="entry name" value="Peptidase_C93"/>
    <property type="match status" value="1"/>
</dbReference>
<dbReference type="Proteomes" id="UP001597203">
    <property type="component" value="Unassembled WGS sequence"/>
</dbReference>
<keyword evidence="1" id="KW-0732">Signal</keyword>
<organism evidence="2 3">
    <name type="scientific">Sphingobium olei</name>
    <dbReference type="NCBI Taxonomy" id="420955"/>
    <lineage>
        <taxon>Bacteria</taxon>
        <taxon>Pseudomonadati</taxon>
        <taxon>Pseudomonadota</taxon>
        <taxon>Alphaproteobacteria</taxon>
        <taxon>Sphingomonadales</taxon>
        <taxon>Sphingomonadaceae</taxon>
        <taxon>Sphingobium</taxon>
    </lineage>
</organism>